<reference evidence="16" key="2">
    <citation type="journal article" date="2023" name="Microbiome">
        <title>Synthase-selected sorting approach identifies a beta-lactone synthase in a nudibranch symbiotic bacterium.</title>
        <authorList>
            <person name="Dzunkova M."/>
            <person name="La Clair J.J."/>
            <person name="Tyml T."/>
            <person name="Doud D."/>
            <person name="Schulz F."/>
            <person name="Piquer-Esteban S."/>
            <person name="Porcel Sanchis D."/>
            <person name="Osborn A."/>
            <person name="Robinson D."/>
            <person name="Louie K.B."/>
            <person name="Bowen B.P."/>
            <person name="Bowers R.M."/>
            <person name="Lee J."/>
            <person name="Arnau V."/>
            <person name="Diaz-Villanueva W."/>
            <person name="Stepanauskas R."/>
            <person name="Gosliner T."/>
            <person name="Date S.V."/>
            <person name="Northen T.R."/>
            <person name="Cheng J.F."/>
            <person name="Burkart M.D."/>
            <person name="Woyke T."/>
        </authorList>
    </citation>
    <scope>NUCLEOTIDE SEQUENCE</scope>
    <source>
        <strain evidence="16">Df01</strain>
    </source>
</reference>
<evidence type="ECO:0000313" key="16">
    <source>
        <dbReference type="EMBL" id="MDM5148012.1"/>
    </source>
</evidence>
<keyword evidence="9" id="KW-1278">Translocase</keyword>
<keyword evidence="14" id="KW-0874">Quinone</keyword>
<evidence type="ECO:0000256" key="5">
    <source>
        <dbReference type="ARBA" id="ARBA00022485"/>
    </source>
</evidence>
<feature type="domain" description="NADH-ubiquinone oxidoreductase 51kDa subunit iron-sulphur binding" evidence="15">
    <location>
        <begin position="326"/>
        <end position="371"/>
    </location>
</feature>
<gene>
    <name evidence="16" type="primary">nuoF</name>
    <name evidence="16" type="ORF">NQX30_06480</name>
</gene>
<evidence type="ECO:0000256" key="8">
    <source>
        <dbReference type="ARBA" id="ARBA00022723"/>
    </source>
</evidence>
<dbReference type="EMBL" id="JANQAO010000003">
    <property type="protein sequence ID" value="MDM5148012.1"/>
    <property type="molecule type" value="Genomic_DNA"/>
</dbReference>
<dbReference type="InterPro" id="IPR011538">
    <property type="entry name" value="Nuo51_FMN-bd"/>
</dbReference>
<keyword evidence="12 14" id="KW-0520">NAD</keyword>
<keyword evidence="7 14" id="KW-0288">FMN</keyword>
<dbReference type="Gene3D" id="6.10.250.1450">
    <property type="match status" value="1"/>
</dbReference>
<evidence type="ECO:0000256" key="9">
    <source>
        <dbReference type="ARBA" id="ARBA00022967"/>
    </source>
</evidence>
<evidence type="ECO:0000256" key="13">
    <source>
        <dbReference type="ARBA" id="ARBA00047712"/>
    </source>
</evidence>
<evidence type="ECO:0000256" key="10">
    <source>
        <dbReference type="ARBA" id="ARBA00023004"/>
    </source>
</evidence>
<dbReference type="GO" id="GO:0050136">
    <property type="term" value="F:NADH dehydrogenase (quinone) (non-electrogenic) activity"/>
    <property type="evidence" value="ECO:0007669"/>
    <property type="project" value="UniProtKB-EC"/>
</dbReference>
<name>A0ABT7QMW8_9GAMM</name>
<proteinExistence type="inferred from homology"/>
<comment type="function">
    <text evidence="14">NDH-1 shuttles electrons from NADH, via FMN and iron-sulfur (Fe-S) centers, to quinones in the respiratory chain.</text>
</comment>
<keyword evidence="16" id="KW-0560">Oxidoreductase</keyword>
<comment type="cofactor">
    <cofactor evidence="2 14">
        <name>[4Fe-4S] cluster</name>
        <dbReference type="ChEBI" id="CHEBI:49883"/>
    </cofactor>
</comment>
<dbReference type="InterPro" id="IPR019554">
    <property type="entry name" value="Soluble_ligand-bd"/>
</dbReference>
<reference evidence="16" key="1">
    <citation type="submission" date="2022-08" db="EMBL/GenBank/DDBJ databases">
        <authorList>
            <person name="Dzunkova M."/>
            <person name="La Clair J."/>
            <person name="Tyml T."/>
            <person name="Doud D."/>
            <person name="Schulz F."/>
            <person name="Piquer S."/>
            <person name="Porcel Sanchis D."/>
            <person name="Osborn A."/>
            <person name="Robinson D."/>
            <person name="Louie K.B."/>
            <person name="Bowen B.P."/>
            <person name="Bowers R."/>
            <person name="Lee J."/>
            <person name="Arnau Llombart V."/>
            <person name="Diaz Villanueva W."/>
            <person name="Gosliner T."/>
            <person name="Northen T."/>
            <person name="Cheng J.-F."/>
            <person name="Burkart M.D."/>
            <person name="Woyke T."/>
        </authorList>
    </citation>
    <scope>NUCLEOTIDE SEQUENCE</scope>
    <source>
        <strain evidence="16">Df01</strain>
    </source>
</reference>
<dbReference type="SUPFAM" id="SSF142984">
    <property type="entry name" value="Nqo1 middle domain-like"/>
    <property type="match status" value="1"/>
</dbReference>
<dbReference type="InterPro" id="IPR037225">
    <property type="entry name" value="Nuo51_FMN-bd_sf"/>
</dbReference>
<evidence type="ECO:0000256" key="11">
    <source>
        <dbReference type="ARBA" id="ARBA00023014"/>
    </source>
</evidence>
<dbReference type="InterPro" id="IPR019575">
    <property type="entry name" value="Nuop51_4Fe4S-bd"/>
</dbReference>
<dbReference type="SUPFAM" id="SSF142019">
    <property type="entry name" value="Nqo1 FMN-binding domain-like"/>
    <property type="match status" value="1"/>
</dbReference>
<evidence type="ECO:0000256" key="12">
    <source>
        <dbReference type="ARBA" id="ARBA00023027"/>
    </source>
</evidence>
<dbReference type="PANTHER" id="PTHR43578">
    <property type="entry name" value="NADH-QUINONE OXIDOREDUCTASE SUBUNIT F"/>
    <property type="match status" value="1"/>
</dbReference>
<accession>A0ABT7QMW8</accession>
<protein>
    <recommendedName>
        <fullName evidence="4 14">NADH-quinone oxidoreductase subunit F</fullName>
        <ecNumber evidence="14">7.1.1.-</ecNumber>
    </recommendedName>
</protein>
<dbReference type="InterPro" id="IPR037207">
    <property type="entry name" value="Nuop51_4Fe4S-bd_sf"/>
</dbReference>
<dbReference type="SMART" id="SM00928">
    <property type="entry name" value="NADH_4Fe-4S"/>
    <property type="match status" value="1"/>
</dbReference>
<keyword evidence="6 14" id="KW-0285">Flavoprotein</keyword>
<dbReference type="PANTHER" id="PTHR43578:SF3">
    <property type="entry name" value="NADH-QUINONE OXIDOREDUCTASE SUBUNIT F"/>
    <property type="match status" value="1"/>
</dbReference>
<evidence type="ECO:0000256" key="3">
    <source>
        <dbReference type="ARBA" id="ARBA00007523"/>
    </source>
</evidence>
<dbReference type="PROSITE" id="PS00645">
    <property type="entry name" value="COMPLEX1_51K_2"/>
    <property type="match status" value="1"/>
</dbReference>
<dbReference type="EC" id="7.1.1.-" evidence="14"/>
<dbReference type="Gene3D" id="1.20.1440.230">
    <property type="entry name" value="NADH-ubiquinone oxidoreductase 51kDa subunit, iron-sulphur binding domain"/>
    <property type="match status" value="1"/>
</dbReference>
<dbReference type="Gene3D" id="3.40.50.11540">
    <property type="entry name" value="NADH-ubiquinone oxidoreductase 51kDa subunit"/>
    <property type="match status" value="1"/>
</dbReference>
<keyword evidence="8 14" id="KW-0479">Metal-binding</keyword>
<keyword evidence="10 14" id="KW-0408">Iron</keyword>
<evidence type="ECO:0000256" key="7">
    <source>
        <dbReference type="ARBA" id="ARBA00022643"/>
    </source>
</evidence>
<dbReference type="NCBIfam" id="TIGR01959">
    <property type="entry name" value="nuoF_fam"/>
    <property type="match status" value="1"/>
</dbReference>
<evidence type="ECO:0000256" key="4">
    <source>
        <dbReference type="ARBA" id="ARBA00019901"/>
    </source>
</evidence>
<dbReference type="NCBIfam" id="NF010120">
    <property type="entry name" value="PRK13596.1"/>
    <property type="match status" value="1"/>
</dbReference>
<dbReference type="Pfam" id="PF01512">
    <property type="entry name" value="Complex1_51K"/>
    <property type="match status" value="1"/>
</dbReference>
<dbReference type="InterPro" id="IPR011537">
    <property type="entry name" value="NADH-UbQ_OxRdtase_suF"/>
</dbReference>
<keyword evidence="17" id="KW-1185">Reference proteome</keyword>
<comment type="similarity">
    <text evidence="3 14">Belongs to the complex I 51 kDa subunit family.</text>
</comment>
<evidence type="ECO:0000256" key="14">
    <source>
        <dbReference type="RuleBase" id="RU364066"/>
    </source>
</evidence>
<evidence type="ECO:0000256" key="1">
    <source>
        <dbReference type="ARBA" id="ARBA00001917"/>
    </source>
</evidence>
<evidence type="ECO:0000256" key="6">
    <source>
        <dbReference type="ARBA" id="ARBA00022630"/>
    </source>
</evidence>
<comment type="cofactor">
    <cofactor evidence="1 14">
        <name>FMN</name>
        <dbReference type="ChEBI" id="CHEBI:58210"/>
    </cofactor>
</comment>
<keyword evidence="5 14" id="KW-0004">4Fe-4S</keyword>
<evidence type="ECO:0000313" key="17">
    <source>
        <dbReference type="Proteomes" id="UP001168167"/>
    </source>
</evidence>
<evidence type="ECO:0000256" key="2">
    <source>
        <dbReference type="ARBA" id="ARBA00001966"/>
    </source>
</evidence>
<keyword evidence="11 14" id="KW-0411">Iron-sulfur</keyword>
<comment type="catalytic activity">
    <reaction evidence="13 14">
        <text>a quinone + NADH + 5 H(+)(in) = a quinol + NAD(+) + 4 H(+)(out)</text>
        <dbReference type="Rhea" id="RHEA:57888"/>
        <dbReference type="ChEBI" id="CHEBI:15378"/>
        <dbReference type="ChEBI" id="CHEBI:24646"/>
        <dbReference type="ChEBI" id="CHEBI:57540"/>
        <dbReference type="ChEBI" id="CHEBI:57945"/>
        <dbReference type="ChEBI" id="CHEBI:132124"/>
    </reaction>
</comment>
<sequence>MTNNVIFPTEGTLASIDAYRKIGGYQILEQVLTDKTPPEKLLEEIKNSGLRGRGGAGFPTGLKWSFIPRGLPTDVYLVCNSDEGEPGTFKDRDIMSKNPHQLIEGMILAAYIMGATRGYNYIHGEIWEVYELMEKMVEEAHQAGYLGENILNSGFSFKLHNHHGYGAYICGEESALLESLEGKKGQPRYKPPFPASIGLYGKPTTINNTETFTCIPYILRHGGKKFADLGIPNNGGTKVFSVSGHVERPGNYEVPLGTPFTDLLKMAGGVRGGNKLKAVIPGGSSVPVVPGDTMLTLTMDYDCLGKAGTMLGAGSVIVMDETVCMVQALVRLSYFYYEESCGQCTPCREGTGWLYRVLKRIANGTGRDGDLELLISISNKIDGRTICGLGAAAATPVRSFLKHFRSEFEAHVNNGKCDVAA</sequence>
<dbReference type="InterPro" id="IPR001949">
    <property type="entry name" value="NADH-UbQ_OxRdtase_51kDa_CS"/>
</dbReference>
<dbReference type="Pfam" id="PF10531">
    <property type="entry name" value="SLBB"/>
    <property type="match status" value="1"/>
</dbReference>
<dbReference type="Pfam" id="PF10589">
    <property type="entry name" value="NADH_4Fe-4S"/>
    <property type="match status" value="1"/>
</dbReference>
<evidence type="ECO:0000259" key="15">
    <source>
        <dbReference type="SMART" id="SM00928"/>
    </source>
</evidence>
<dbReference type="Proteomes" id="UP001168167">
    <property type="component" value="Unassembled WGS sequence"/>
</dbReference>
<organism evidence="16 17">
    <name type="scientific">Candidatus Doriopsillibacter californiensis</name>
    <dbReference type="NCBI Taxonomy" id="2970740"/>
    <lineage>
        <taxon>Bacteria</taxon>
        <taxon>Pseudomonadati</taxon>
        <taxon>Pseudomonadota</taxon>
        <taxon>Gammaproteobacteria</taxon>
        <taxon>Candidatus Tethybacterales</taxon>
        <taxon>Candidatus Persebacteraceae</taxon>
        <taxon>Candidatus Doriopsillibacter</taxon>
    </lineage>
</organism>
<dbReference type="SUPFAM" id="SSF140490">
    <property type="entry name" value="Nqo1C-terminal domain-like"/>
    <property type="match status" value="1"/>
</dbReference>
<comment type="caution">
    <text evidence="16">The sequence shown here is derived from an EMBL/GenBank/DDBJ whole genome shotgun (WGS) entry which is preliminary data.</text>
</comment>
<dbReference type="Gene3D" id="3.10.20.600">
    <property type="match status" value="1"/>
</dbReference>